<comment type="caution">
    <text evidence="2">The sequence shown here is derived from an EMBL/GenBank/DDBJ whole genome shotgun (WGS) entry which is preliminary data.</text>
</comment>
<dbReference type="Proteomes" id="UP000615755">
    <property type="component" value="Unassembled WGS sequence"/>
</dbReference>
<feature type="signal peptide" evidence="1">
    <location>
        <begin position="1"/>
        <end position="22"/>
    </location>
</feature>
<reference evidence="2 3" key="1">
    <citation type="submission" date="2015-03" db="EMBL/GenBank/DDBJ databases">
        <title>Genome sequence of Pseudoalteromonas aurantia.</title>
        <authorList>
            <person name="Xie B.-B."/>
            <person name="Rong J.-C."/>
            <person name="Qin Q.-L."/>
            <person name="Zhang Y.-Z."/>
        </authorList>
    </citation>
    <scope>NUCLEOTIDE SEQUENCE [LARGE SCALE GENOMIC DNA]</scope>
    <source>
        <strain evidence="2 3">208</strain>
    </source>
</reference>
<sequence length="191" mass="22145">MKPFELILSLCALTTSISAAIAAWKSAIAAKETAKTTKDTALLSAFSAILEVSSRDEFRSDMKKLFSYKESNKFNFVSKFYENKNKNKNKNKNEFIELDLDKSRRRIKQYFMRIHKYHAIGILSDENLKILINEYHASAFIDIIKCFDLGLKTPIPIDELLAYNLVESLYLKRKQSEQHHPIKHQNSNIHN</sequence>
<dbReference type="RefSeq" id="WP_192507017.1">
    <property type="nucleotide sequence ID" value="NZ_AQGV01000012.1"/>
</dbReference>
<feature type="chain" id="PRO_5045047104" evidence="1">
    <location>
        <begin position="23"/>
        <end position="191"/>
    </location>
</feature>
<proteinExistence type="predicted"/>
<evidence type="ECO:0000313" key="3">
    <source>
        <dbReference type="Proteomes" id="UP000615755"/>
    </source>
</evidence>
<name>A0ABR9E9D8_9GAMM</name>
<gene>
    <name evidence="2" type="ORF">PAUR_a0993</name>
</gene>
<accession>A0ABR9E9D8</accession>
<keyword evidence="3" id="KW-1185">Reference proteome</keyword>
<evidence type="ECO:0000313" key="2">
    <source>
        <dbReference type="EMBL" id="MBE0367606.1"/>
    </source>
</evidence>
<evidence type="ECO:0000256" key="1">
    <source>
        <dbReference type="SAM" id="SignalP"/>
    </source>
</evidence>
<organism evidence="2 3">
    <name type="scientific">Pseudoalteromonas aurantia 208</name>
    <dbReference type="NCBI Taxonomy" id="1314867"/>
    <lineage>
        <taxon>Bacteria</taxon>
        <taxon>Pseudomonadati</taxon>
        <taxon>Pseudomonadota</taxon>
        <taxon>Gammaproteobacteria</taxon>
        <taxon>Alteromonadales</taxon>
        <taxon>Pseudoalteromonadaceae</taxon>
        <taxon>Pseudoalteromonas</taxon>
    </lineage>
</organism>
<keyword evidence="1" id="KW-0732">Signal</keyword>
<protein>
    <submittedName>
        <fullName evidence="2">Uncharacterized protein</fullName>
    </submittedName>
</protein>
<dbReference type="EMBL" id="AQGV01000012">
    <property type="protein sequence ID" value="MBE0367606.1"/>
    <property type="molecule type" value="Genomic_DNA"/>
</dbReference>